<gene>
    <name evidence="1" type="ORF">EH244_07375</name>
    <name evidence="2" type="ORF">EJO66_17095</name>
</gene>
<proteinExistence type="predicted"/>
<dbReference type="Proteomes" id="UP000271590">
    <property type="component" value="Unassembled WGS sequence"/>
</dbReference>
<keyword evidence="3" id="KW-1185">Reference proteome</keyword>
<dbReference type="EMBL" id="RQXU01000003">
    <property type="protein sequence ID" value="RRH90553.1"/>
    <property type="molecule type" value="Genomic_DNA"/>
</dbReference>
<evidence type="ECO:0000313" key="4">
    <source>
        <dbReference type="Proteomes" id="UP000271590"/>
    </source>
</evidence>
<organism evidence="1 4">
    <name type="scientific">Variovorax beijingensis</name>
    <dbReference type="NCBI Taxonomy" id="2496117"/>
    <lineage>
        <taxon>Bacteria</taxon>
        <taxon>Pseudomonadati</taxon>
        <taxon>Pseudomonadota</taxon>
        <taxon>Betaproteobacteria</taxon>
        <taxon>Burkholderiales</taxon>
        <taxon>Comamonadaceae</taxon>
        <taxon>Variovorax</taxon>
    </lineage>
</organism>
<sequence length="122" mass="13289">MQTMNTTHNPSPKTDLAVTHVLAQLLERLEHSAVPVGAEQYRSVVEHLVHEFNDVEPGADLGRLLDAYPAAAEVYENLNYQHAGLCRSALDTALAAEVGAREAIARAMRNTEPKKDKADGQS</sequence>
<reference evidence="1 4" key="1">
    <citation type="submission" date="2018-11" db="EMBL/GenBank/DDBJ databases">
        <title>The genome of Variovorax sp T529.</title>
        <authorList>
            <person name="Gao J."/>
        </authorList>
    </citation>
    <scope>NUCLEOTIDE SEQUENCE [LARGE SCALE GENOMIC DNA]</scope>
    <source>
        <strain evidence="1 4">T529</strain>
    </source>
</reference>
<dbReference type="Proteomes" id="UP000271137">
    <property type="component" value="Unassembled WGS sequence"/>
</dbReference>
<evidence type="ECO:0000313" key="3">
    <source>
        <dbReference type="Proteomes" id="UP000271137"/>
    </source>
</evidence>
<reference evidence="2 3" key="2">
    <citation type="submission" date="2018-12" db="EMBL/GenBank/DDBJ databases">
        <title>The genome sequences of strain 502.</title>
        <authorList>
            <person name="Gao J."/>
            <person name="Sun J."/>
        </authorList>
    </citation>
    <scope>NUCLEOTIDE SEQUENCE [LARGE SCALE GENOMIC DNA]</scope>
    <source>
        <strain evidence="2 3">502</strain>
    </source>
</reference>
<dbReference type="RefSeq" id="WP_124957759.1">
    <property type="nucleotide sequence ID" value="NZ_RQXU01000003.1"/>
</dbReference>
<dbReference type="EMBL" id="RXFQ01000009">
    <property type="protein sequence ID" value="RSZ34587.1"/>
    <property type="molecule type" value="Genomic_DNA"/>
</dbReference>
<protein>
    <submittedName>
        <fullName evidence="1">Uncharacterized protein</fullName>
    </submittedName>
</protein>
<name>A0A3P3EW43_9BURK</name>
<dbReference type="AlphaFoldDB" id="A0A3P3EW43"/>
<comment type="caution">
    <text evidence="1">The sequence shown here is derived from an EMBL/GenBank/DDBJ whole genome shotgun (WGS) entry which is preliminary data.</text>
</comment>
<evidence type="ECO:0000313" key="2">
    <source>
        <dbReference type="EMBL" id="RSZ34587.1"/>
    </source>
</evidence>
<accession>A0A3P3EW43</accession>
<evidence type="ECO:0000313" key="1">
    <source>
        <dbReference type="EMBL" id="RRH90553.1"/>
    </source>
</evidence>